<dbReference type="AlphaFoldDB" id="A0A314ZAX8"/>
<comment type="domain">
    <text evidence="8">The C-terminus contains a calmodulin-binding domain, which binds calmodulin in a calcium-dependent fashion.</text>
</comment>
<name>A0A314ZAX8_PRUYE</name>
<evidence type="ECO:0000313" key="11">
    <source>
        <dbReference type="EMBL" id="PQQ13931.1"/>
    </source>
</evidence>
<keyword evidence="5 8" id="KW-1133">Transmembrane helix</keyword>
<feature type="transmembrane region" description="Helical" evidence="10">
    <location>
        <begin position="351"/>
        <end position="379"/>
    </location>
</feature>
<protein>
    <recommendedName>
        <fullName evidence="8">MLO-like protein</fullName>
    </recommendedName>
</protein>
<keyword evidence="6 8" id="KW-0472">Membrane</keyword>
<keyword evidence="3 8" id="KW-0812">Transmembrane</keyword>
<dbReference type="Proteomes" id="UP000250321">
    <property type="component" value="Unassembled WGS sequence"/>
</dbReference>
<dbReference type="PANTHER" id="PTHR31942:SF53">
    <property type="entry name" value="MLO-LIKE PROTEIN 5-RELATED"/>
    <property type="match status" value="1"/>
</dbReference>
<sequence>MAGGGGGGRELDQTPTWALATVCFVIIIISILLEKVLHMIGHWFEHRKKSGLLEALEKVKGELMVLGFISLLLTFGQKYIAQVCIPIEAADTMLPCPYRGDDQEGGGGGGDHRRRLLWYERRYLAAGSDGPGCKEIRGWKVWEREMEHDNEFNDPTKFRLTHETSFVRDHTRCWTKNPFTFYFVSFLRQFFRSVRRADYLTMRHGFVTVHLAPGSKFDFQKYIKRSLEDDFKVVVGISPLLWTSMVLYLLLNVHGWEAMFVLSILPLVIILAVGTKLQAIISQMALEIKERHAVVQGIPLVQVSDKHFWFSWPQLVLYLIHFVLFQNAFEITYFFWIWYEFGLRSCFHDNFVLTVLRVALGVCVQVMCSYITLPLYALVTQMGSTMKKSIFDEQTNKALKIWQKNAAKKKTDGKPAAKPSVDSVTKAPPKAEMEKGPSTPEQTANILASVDIQGNTNDLLTGGP</sequence>
<evidence type="ECO:0000256" key="10">
    <source>
        <dbReference type="SAM" id="Phobius"/>
    </source>
</evidence>
<dbReference type="Pfam" id="PF03094">
    <property type="entry name" value="Mlo"/>
    <property type="match status" value="2"/>
</dbReference>
<accession>A0A314ZAX8</accession>
<evidence type="ECO:0000256" key="8">
    <source>
        <dbReference type="RuleBase" id="RU280816"/>
    </source>
</evidence>
<comment type="subcellular location">
    <subcellularLocation>
        <location evidence="1 8">Membrane</location>
        <topology evidence="1 8">Multi-pass membrane protein</topology>
    </subcellularLocation>
</comment>
<feature type="transmembrane region" description="Helical" evidence="10">
    <location>
        <begin position="256"/>
        <end position="274"/>
    </location>
</feature>
<evidence type="ECO:0000256" key="9">
    <source>
        <dbReference type="SAM" id="MobiDB-lite"/>
    </source>
</evidence>
<evidence type="ECO:0000256" key="2">
    <source>
        <dbReference type="ARBA" id="ARBA00006574"/>
    </source>
</evidence>
<proteinExistence type="inferred from homology"/>
<evidence type="ECO:0000256" key="5">
    <source>
        <dbReference type="ARBA" id="ARBA00022989"/>
    </source>
</evidence>
<feature type="transmembrane region" description="Helical" evidence="10">
    <location>
        <begin position="315"/>
        <end position="339"/>
    </location>
</feature>
<evidence type="ECO:0000256" key="1">
    <source>
        <dbReference type="ARBA" id="ARBA00004141"/>
    </source>
</evidence>
<evidence type="ECO:0000313" key="12">
    <source>
        <dbReference type="Proteomes" id="UP000250321"/>
    </source>
</evidence>
<dbReference type="GO" id="GO:0005516">
    <property type="term" value="F:calmodulin binding"/>
    <property type="evidence" value="ECO:0007669"/>
    <property type="project" value="UniProtKB-KW"/>
</dbReference>
<comment type="caution">
    <text evidence="11">The sequence shown here is derived from an EMBL/GenBank/DDBJ whole genome shotgun (WGS) entry which is preliminary data.</text>
</comment>
<evidence type="ECO:0000256" key="6">
    <source>
        <dbReference type="ARBA" id="ARBA00023136"/>
    </source>
</evidence>
<comment type="function">
    <text evidence="8">May be involved in modulation of pathogen defense and leaf cell death.</text>
</comment>
<dbReference type="STRING" id="2094558.A0A314ZAX8"/>
<comment type="similarity">
    <text evidence="2 8">Belongs to the MLO family.</text>
</comment>
<dbReference type="OrthoDB" id="1388414at2759"/>
<dbReference type="GO" id="GO:0016020">
    <property type="term" value="C:membrane"/>
    <property type="evidence" value="ECO:0007669"/>
    <property type="project" value="UniProtKB-SubCell"/>
</dbReference>
<feature type="region of interest" description="Disordered" evidence="9">
    <location>
        <begin position="407"/>
        <end position="442"/>
    </location>
</feature>
<reference evidence="11 12" key="1">
    <citation type="submission" date="2018-02" db="EMBL/GenBank/DDBJ databases">
        <title>Draft genome of wild Prunus yedoensis var. nudiflora.</title>
        <authorList>
            <person name="Baek S."/>
            <person name="Kim J.-H."/>
            <person name="Choi K."/>
            <person name="Kim G.-B."/>
            <person name="Cho A."/>
            <person name="Jang H."/>
            <person name="Shin C.-H."/>
            <person name="Yu H.-J."/>
            <person name="Mun J.-H."/>
        </authorList>
    </citation>
    <scope>NUCLEOTIDE SEQUENCE [LARGE SCALE GENOMIC DNA]</scope>
    <source>
        <strain evidence="12">cv. Jeju island</strain>
        <tissue evidence="11">Leaf</tissue>
    </source>
</reference>
<feature type="transmembrane region" description="Helical" evidence="10">
    <location>
        <begin position="17"/>
        <end position="37"/>
    </location>
</feature>
<evidence type="ECO:0000256" key="4">
    <source>
        <dbReference type="ARBA" id="ARBA00022821"/>
    </source>
</evidence>
<gene>
    <name evidence="8" type="primary">MLO</name>
    <name evidence="11" type="ORF">Pyn_00734</name>
</gene>
<keyword evidence="4 8" id="KW-0611">Plant defense</keyword>
<feature type="transmembrane region" description="Helical" evidence="10">
    <location>
        <begin position="231"/>
        <end position="250"/>
    </location>
</feature>
<evidence type="ECO:0000256" key="3">
    <source>
        <dbReference type="ARBA" id="ARBA00022692"/>
    </source>
</evidence>
<organism evidence="11 12">
    <name type="scientific">Prunus yedoensis var. nudiflora</name>
    <dbReference type="NCBI Taxonomy" id="2094558"/>
    <lineage>
        <taxon>Eukaryota</taxon>
        <taxon>Viridiplantae</taxon>
        <taxon>Streptophyta</taxon>
        <taxon>Embryophyta</taxon>
        <taxon>Tracheophyta</taxon>
        <taxon>Spermatophyta</taxon>
        <taxon>Magnoliopsida</taxon>
        <taxon>eudicotyledons</taxon>
        <taxon>Gunneridae</taxon>
        <taxon>Pentapetalae</taxon>
        <taxon>rosids</taxon>
        <taxon>fabids</taxon>
        <taxon>Rosales</taxon>
        <taxon>Rosaceae</taxon>
        <taxon>Amygdaloideae</taxon>
        <taxon>Amygdaleae</taxon>
        <taxon>Prunus</taxon>
    </lineage>
</organism>
<keyword evidence="7 8" id="KW-0568">Pathogenesis-related protein</keyword>
<evidence type="ECO:0000256" key="7">
    <source>
        <dbReference type="ARBA" id="ARBA00023265"/>
    </source>
</evidence>
<dbReference type="GO" id="GO:0006952">
    <property type="term" value="P:defense response"/>
    <property type="evidence" value="ECO:0007669"/>
    <property type="project" value="UniProtKB-KW"/>
</dbReference>
<dbReference type="PANTHER" id="PTHR31942">
    <property type="entry name" value="MLO-LIKE PROTEIN 1"/>
    <property type="match status" value="1"/>
</dbReference>
<dbReference type="EMBL" id="PJQY01000281">
    <property type="protein sequence ID" value="PQQ13931.1"/>
    <property type="molecule type" value="Genomic_DNA"/>
</dbReference>
<keyword evidence="12" id="KW-1185">Reference proteome</keyword>
<dbReference type="InterPro" id="IPR004326">
    <property type="entry name" value="Mlo"/>
</dbReference>
<keyword evidence="8" id="KW-0112">Calmodulin-binding</keyword>